<organism evidence="1 2">
    <name type="scientific">Desulfatitalea alkaliphila</name>
    <dbReference type="NCBI Taxonomy" id="2929485"/>
    <lineage>
        <taxon>Bacteria</taxon>
        <taxon>Pseudomonadati</taxon>
        <taxon>Thermodesulfobacteriota</taxon>
        <taxon>Desulfobacteria</taxon>
        <taxon>Desulfobacterales</taxon>
        <taxon>Desulfosarcinaceae</taxon>
        <taxon>Desulfatitalea</taxon>
    </lineage>
</organism>
<dbReference type="Proteomes" id="UP001165427">
    <property type="component" value="Unassembled WGS sequence"/>
</dbReference>
<dbReference type="RefSeq" id="WP_246904518.1">
    <property type="nucleotide sequence ID" value="NZ_JALJRB010000006.1"/>
</dbReference>
<accession>A0AA41UPD1</accession>
<dbReference type="AlphaFoldDB" id="A0AA41UPD1"/>
<protein>
    <submittedName>
        <fullName evidence="1">Uncharacterized protein</fullName>
    </submittedName>
</protein>
<proteinExistence type="predicted"/>
<keyword evidence="2" id="KW-1185">Reference proteome</keyword>
<gene>
    <name evidence="1" type="ORF">MRX98_07250</name>
</gene>
<evidence type="ECO:0000313" key="2">
    <source>
        <dbReference type="Proteomes" id="UP001165427"/>
    </source>
</evidence>
<reference evidence="1" key="1">
    <citation type="submission" date="2022-04" db="EMBL/GenBank/DDBJ databases">
        <title>Desulfatitalea alkaliphila sp. nov., a novel anaerobic sulfate-reducing bacterium isolated from terrestrial mud volcano, Taman Peninsula, Russia.</title>
        <authorList>
            <person name="Khomyakova M.A."/>
            <person name="Merkel A.Y."/>
            <person name="Slobodkin A.I."/>
        </authorList>
    </citation>
    <scope>NUCLEOTIDE SEQUENCE</scope>
    <source>
        <strain evidence="1">M08but</strain>
    </source>
</reference>
<evidence type="ECO:0000313" key="1">
    <source>
        <dbReference type="EMBL" id="MCJ8500368.1"/>
    </source>
</evidence>
<name>A0AA41UPD1_9BACT</name>
<dbReference type="EMBL" id="JALJRB010000006">
    <property type="protein sequence ID" value="MCJ8500368.1"/>
    <property type="molecule type" value="Genomic_DNA"/>
</dbReference>
<comment type="caution">
    <text evidence="1">The sequence shown here is derived from an EMBL/GenBank/DDBJ whole genome shotgun (WGS) entry which is preliminary data.</text>
</comment>
<sequence length="179" mass="20043">MNDKPVALIFAPSQEAAAQAIARTIAEGALVRPAAFHICRQVDEVRQAIQQLPRHRCLVILLAGCHRELDQMVAMASWFEDFALILMQPDCDKATFAKAHRLRPRYLMGPSIDLRELQAVVANLMTHLQNAHRMHSQETPSLLYRLHGLPRRFLRIAPKAAKTGAATKPPCQPTQSLVK</sequence>